<dbReference type="PANTHER" id="PTHR11220">
    <property type="entry name" value="HEME-BINDING PROTEIN-RELATED"/>
    <property type="match status" value="1"/>
</dbReference>
<evidence type="ECO:0000313" key="2">
    <source>
        <dbReference type="EMBL" id="CAB4626748.1"/>
    </source>
</evidence>
<gene>
    <name evidence="1" type="ORF">UFOPK1561_00132</name>
    <name evidence="2" type="ORF">UFOPK2044_00116</name>
    <name evidence="3" type="ORF">UFOPK2165_00121</name>
</gene>
<evidence type="ECO:0000313" key="3">
    <source>
        <dbReference type="EMBL" id="CAB4638674.1"/>
    </source>
</evidence>
<dbReference type="EMBL" id="CAEZSZ010000007">
    <property type="protein sequence ID" value="CAB4549057.1"/>
    <property type="molecule type" value="Genomic_DNA"/>
</dbReference>
<dbReference type="InterPro" id="IPR006917">
    <property type="entry name" value="SOUL_heme-bd"/>
</dbReference>
<protein>
    <submittedName>
        <fullName evidence="3">Unannotated protein</fullName>
    </submittedName>
</protein>
<dbReference type="Pfam" id="PF04832">
    <property type="entry name" value="SOUL"/>
    <property type="match status" value="1"/>
</dbReference>
<dbReference type="PANTHER" id="PTHR11220:SF1">
    <property type="entry name" value="HEME-BINDING PROTEIN 2"/>
    <property type="match status" value="1"/>
</dbReference>
<accession>A0A6J6JQV2</accession>
<evidence type="ECO:0000313" key="1">
    <source>
        <dbReference type="EMBL" id="CAB4549057.1"/>
    </source>
</evidence>
<dbReference type="AlphaFoldDB" id="A0A6J6JQV2"/>
<sequence length="174" mass="19381">MTEQQKYKVLKRLDEIEIREYEPCVLMQVSVRGDFMQAGSMGFGPLVRFISGANQAGQKIAMTAPVIQEPKSTSQHLISFVLPAGMNPNNVPTPTDSKVEMVPTPRHFAAVRRFGGGWNEHRFETEGAILLNAVAAQGLTSIGAIYWARFDPPWKPGFLKRNEALIKIERPMAL</sequence>
<reference evidence="3" key="1">
    <citation type="submission" date="2020-05" db="EMBL/GenBank/DDBJ databases">
        <authorList>
            <person name="Chiriac C."/>
            <person name="Salcher M."/>
            <person name="Ghai R."/>
            <person name="Kavagutti S V."/>
        </authorList>
    </citation>
    <scope>NUCLEOTIDE SEQUENCE</scope>
</reference>
<proteinExistence type="predicted"/>
<dbReference type="InterPro" id="IPR011256">
    <property type="entry name" value="Reg_factor_effector_dom_sf"/>
</dbReference>
<dbReference type="SUPFAM" id="SSF55136">
    <property type="entry name" value="Probable bacterial effector-binding domain"/>
    <property type="match status" value="1"/>
</dbReference>
<name>A0A6J6JQV2_9ZZZZ</name>
<dbReference type="Gene3D" id="3.20.80.10">
    <property type="entry name" value="Regulatory factor, effector binding domain"/>
    <property type="match status" value="1"/>
</dbReference>
<organism evidence="3">
    <name type="scientific">freshwater metagenome</name>
    <dbReference type="NCBI Taxonomy" id="449393"/>
    <lineage>
        <taxon>unclassified sequences</taxon>
        <taxon>metagenomes</taxon>
        <taxon>ecological metagenomes</taxon>
    </lineage>
</organism>
<dbReference type="EMBL" id="CAEZWA010000012">
    <property type="protein sequence ID" value="CAB4638674.1"/>
    <property type="molecule type" value="Genomic_DNA"/>
</dbReference>
<dbReference type="EMBL" id="CAEZVO010000007">
    <property type="protein sequence ID" value="CAB4626748.1"/>
    <property type="molecule type" value="Genomic_DNA"/>
</dbReference>